<comment type="caution">
    <text evidence="1">The sequence shown here is derived from an EMBL/GenBank/DDBJ whole genome shotgun (WGS) entry which is preliminary data.</text>
</comment>
<evidence type="ECO:0000313" key="1">
    <source>
        <dbReference type="EMBL" id="PSR30317.1"/>
    </source>
</evidence>
<organism evidence="1 2">
    <name type="scientific">Sulfobacillus benefaciens</name>
    <dbReference type="NCBI Taxonomy" id="453960"/>
    <lineage>
        <taxon>Bacteria</taxon>
        <taxon>Bacillati</taxon>
        <taxon>Bacillota</taxon>
        <taxon>Clostridia</taxon>
        <taxon>Eubacteriales</taxon>
        <taxon>Clostridiales Family XVII. Incertae Sedis</taxon>
        <taxon>Sulfobacillus</taxon>
    </lineage>
</organism>
<accession>A0A2T2X774</accession>
<proteinExistence type="predicted"/>
<dbReference type="EMBL" id="PXYT01000011">
    <property type="protein sequence ID" value="PSR30317.1"/>
    <property type="molecule type" value="Genomic_DNA"/>
</dbReference>
<name>A0A2T2X774_9FIRM</name>
<protein>
    <submittedName>
        <fullName evidence="1">Uncharacterized protein</fullName>
    </submittedName>
</protein>
<sequence>MHSEALHRDSTELAQALEGLFLVSPSGRPYAPDPYKFEGVTIVVSPHAGLLVRCSHSSLPGTHVLRIWLPSLSEDGSIYYPNPDDPHDPEWAVLITEEMDTHSSHHAWQRDTETGGIWLDGRFLIGQPIPQSPEYLQWCREN</sequence>
<gene>
    <name evidence="1" type="ORF">C7B43_06270</name>
</gene>
<dbReference type="Proteomes" id="UP000242699">
    <property type="component" value="Unassembled WGS sequence"/>
</dbReference>
<evidence type="ECO:0000313" key="2">
    <source>
        <dbReference type="Proteomes" id="UP000242699"/>
    </source>
</evidence>
<dbReference type="AlphaFoldDB" id="A0A2T2X774"/>
<reference evidence="1 2" key="1">
    <citation type="journal article" date="2014" name="BMC Genomics">
        <title>Comparison of environmental and isolate Sulfobacillus genomes reveals diverse carbon, sulfur, nitrogen, and hydrogen metabolisms.</title>
        <authorList>
            <person name="Justice N.B."/>
            <person name="Norman A."/>
            <person name="Brown C.T."/>
            <person name="Singh A."/>
            <person name="Thomas B.C."/>
            <person name="Banfield J.F."/>
        </authorList>
    </citation>
    <scope>NUCLEOTIDE SEQUENCE [LARGE SCALE GENOMIC DNA]</scope>
    <source>
        <strain evidence="1">AMDSBA1</strain>
    </source>
</reference>